<evidence type="ECO:0000259" key="1">
    <source>
        <dbReference type="PROSITE" id="PS51725"/>
    </source>
</evidence>
<dbReference type="PROSITE" id="PS51725">
    <property type="entry name" value="ABM"/>
    <property type="match status" value="1"/>
</dbReference>
<comment type="caution">
    <text evidence="2">The sequence shown here is derived from an EMBL/GenBank/DDBJ whole genome shotgun (WGS) entry which is preliminary data.</text>
</comment>
<keyword evidence="3" id="KW-1185">Reference proteome</keyword>
<dbReference type="AlphaFoldDB" id="A0A8H6RZS4"/>
<dbReference type="Proteomes" id="UP000613580">
    <property type="component" value="Unassembled WGS sequence"/>
</dbReference>
<gene>
    <name evidence="2" type="ORF">HMN09_01331900</name>
</gene>
<dbReference type="InterPro" id="IPR007138">
    <property type="entry name" value="ABM_dom"/>
</dbReference>
<accession>A0A8H6RZS4</accession>
<reference evidence="2" key="1">
    <citation type="submission" date="2020-05" db="EMBL/GenBank/DDBJ databases">
        <title>Mycena genomes resolve the evolution of fungal bioluminescence.</title>
        <authorList>
            <person name="Tsai I.J."/>
        </authorList>
    </citation>
    <scope>NUCLEOTIDE SEQUENCE</scope>
    <source>
        <strain evidence="2">110903Hualien_Pintung</strain>
    </source>
</reference>
<proteinExistence type="predicted"/>
<dbReference type="InterPro" id="IPR011008">
    <property type="entry name" value="Dimeric_a/b-barrel"/>
</dbReference>
<organism evidence="2 3">
    <name type="scientific">Mycena chlorophos</name>
    <name type="common">Agaric fungus</name>
    <name type="synonym">Agaricus chlorophos</name>
    <dbReference type="NCBI Taxonomy" id="658473"/>
    <lineage>
        <taxon>Eukaryota</taxon>
        <taxon>Fungi</taxon>
        <taxon>Dikarya</taxon>
        <taxon>Basidiomycota</taxon>
        <taxon>Agaricomycotina</taxon>
        <taxon>Agaricomycetes</taxon>
        <taxon>Agaricomycetidae</taxon>
        <taxon>Agaricales</taxon>
        <taxon>Marasmiineae</taxon>
        <taxon>Mycenaceae</taxon>
        <taxon>Mycena</taxon>
    </lineage>
</organism>
<sequence length="323" mass="35823">MPRVADRQLRTGVSEQLPSSRLLIRSLLLVPPAFNCKIVRVTWARIECGIGCVRCGGGGEGRGVVMEASHGCCSRRRRAGACIKGRGERQSFFSTCSPHKHNKHSPKHTSKTNMPVNDVTHALYVPLHAKAGEHDHVISFLKNGAELAKGEAETTQWYGIQYDDKDEQFAIFDAFHNEHGREEHLHGPVAAALTEASSRLTGEAVPEIDKTTILSSKSALAKPTIGVVVWLKGKPDQIDNLRSFLGKEAEPIVDEEDFMPLWYAIELDEEHKFGIVEFFETEADRQKHLAGKVRATLFEHAARLLQGPPEINRFKVIAASVHV</sequence>
<evidence type="ECO:0000313" key="3">
    <source>
        <dbReference type="Proteomes" id="UP000613580"/>
    </source>
</evidence>
<feature type="domain" description="ABM" evidence="1">
    <location>
        <begin position="225"/>
        <end position="314"/>
    </location>
</feature>
<dbReference type="Gene3D" id="3.30.70.100">
    <property type="match status" value="2"/>
</dbReference>
<dbReference type="OrthoDB" id="3227035at2759"/>
<dbReference type="SUPFAM" id="SSF54909">
    <property type="entry name" value="Dimeric alpha+beta barrel"/>
    <property type="match status" value="2"/>
</dbReference>
<dbReference type="EMBL" id="JACAZE010000028">
    <property type="protein sequence ID" value="KAF7289688.1"/>
    <property type="molecule type" value="Genomic_DNA"/>
</dbReference>
<evidence type="ECO:0000313" key="2">
    <source>
        <dbReference type="EMBL" id="KAF7289688.1"/>
    </source>
</evidence>
<protein>
    <submittedName>
        <fullName evidence="2">ABM domain-containing protein</fullName>
    </submittedName>
</protein>
<name>A0A8H6RZS4_MYCCL</name>